<reference evidence="11" key="1">
    <citation type="submission" date="2025-08" db="UniProtKB">
        <authorList>
            <consortium name="Ensembl"/>
        </authorList>
    </citation>
    <scope>IDENTIFICATION</scope>
</reference>
<evidence type="ECO:0000256" key="3">
    <source>
        <dbReference type="ARBA" id="ARBA00022490"/>
    </source>
</evidence>
<keyword evidence="12" id="KW-1185">Reference proteome</keyword>
<name>A0A8C4Q983_EPTBU</name>
<keyword evidence="5 7" id="KW-0175">Coiled coil</keyword>
<feature type="signal peptide" evidence="9">
    <location>
        <begin position="1"/>
        <end position="20"/>
    </location>
</feature>
<feature type="chain" id="PRO_5034844743" description="Cortactin-binding protein-2 N-terminal domain-containing protein" evidence="9">
    <location>
        <begin position="21"/>
        <end position="598"/>
    </location>
</feature>
<dbReference type="Ensembl" id="ENSEBUT00000012490.1">
    <property type="protein sequence ID" value="ENSEBUP00000011914.1"/>
    <property type="gene ID" value="ENSEBUG00000007621.1"/>
</dbReference>
<feature type="coiled-coil region" evidence="7">
    <location>
        <begin position="157"/>
        <end position="188"/>
    </location>
</feature>
<organism evidence="11 12">
    <name type="scientific">Eptatretus burgeri</name>
    <name type="common">Inshore hagfish</name>
    <dbReference type="NCBI Taxonomy" id="7764"/>
    <lineage>
        <taxon>Eukaryota</taxon>
        <taxon>Metazoa</taxon>
        <taxon>Chordata</taxon>
        <taxon>Craniata</taxon>
        <taxon>Vertebrata</taxon>
        <taxon>Cyclostomata</taxon>
        <taxon>Myxini</taxon>
        <taxon>Myxiniformes</taxon>
        <taxon>Myxinidae</taxon>
        <taxon>Eptatretinae</taxon>
        <taxon>Eptatretus</taxon>
    </lineage>
</organism>
<evidence type="ECO:0000256" key="8">
    <source>
        <dbReference type="SAM" id="MobiDB-lite"/>
    </source>
</evidence>
<dbReference type="InterPro" id="IPR019131">
    <property type="entry name" value="Cortactin-binding_p2_N"/>
</dbReference>
<dbReference type="Pfam" id="PF09727">
    <property type="entry name" value="CortBP2"/>
    <property type="match status" value="1"/>
</dbReference>
<reference evidence="11" key="2">
    <citation type="submission" date="2025-09" db="UniProtKB">
        <authorList>
            <consortium name="Ensembl"/>
        </authorList>
    </citation>
    <scope>IDENTIFICATION</scope>
</reference>
<evidence type="ECO:0000256" key="1">
    <source>
        <dbReference type="ARBA" id="ARBA00004316"/>
    </source>
</evidence>
<evidence type="ECO:0000256" key="5">
    <source>
        <dbReference type="ARBA" id="ARBA00023054"/>
    </source>
</evidence>
<comment type="subcellular location">
    <subcellularLocation>
        <location evidence="1">Cell projection</location>
    </subcellularLocation>
    <subcellularLocation>
        <location evidence="2">Cytoplasm</location>
    </subcellularLocation>
</comment>
<keyword evidence="9" id="KW-0732">Signal</keyword>
<protein>
    <recommendedName>
        <fullName evidence="10">Cortactin-binding protein-2 N-terminal domain-containing protein</fullName>
    </recommendedName>
</protein>
<dbReference type="PANTHER" id="PTHR23166">
    <property type="entry name" value="FILAMIN/GPBP-INTERACTING PROTEIN"/>
    <property type="match status" value="1"/>
</dbReference>
<evidence type="ECO:0000313" key="12">
    <source>
        <dbReference type="Proteomes" id="UP000694388"/>
    </source>
</evidence>
<feature type="compositionally biased region" description="Low complexity" evidence="8">
    <location>
        <begin position="457"/>
        <end position="469"/>
    </location>
</feature>
<evidence type="ECO:0000256" key="4">
    <source>
        <dbReference type="ARBA" id="ARBA00022553"/>
    </source>
</evidence>
<evidence type="ECO:0000256" key="9">
    <source>
        <dbReference type="SAM" id="SignalP"/>
    </source>
</evidence>
<dbReference type="GO" id="GO:0005737">
    <property type="term" value="C:cytoplasm"/>
    <property type="evidence" value="ECO:0007669"/>
    <property type="project" value="UniProtKB-SubCell"/>
</dbReference>
<feature type="region of interest" description="Disordered" evidence="8">
    <location>
        <begin position="457"/>
        <end position="479"/>
    </location>
</feature>
<dbReference type="PANTHER" id="PTHR23166:SF9">
    <property type="entry name" value="CTTNBP2 N-TERMINAL-LIKE PROTEIN"/>
    <property type="match status" value="1"/>
</dbReference>
<feature type="compositionally biased region" description="Pro residues" evidence="8">
    <location>
        <begin position="503"/>
        <end position="512"/>
    </location>
</feature>
<sequence length="598" mass="65319">SLWLKVFGPALVTVFHAIQAECCCSALQAQCRDDFIQERYWGLIGRDPFMALQRDGGLFMGPLPAAVGGQGGAWGSAAILEAFGSQWRHCKERMLTQLVSMETKLRKVFLELELEQKKHAQDTAQSDNITFMLEKERERLTQQVPQMSHHFSSLPCLETERDHARRMEREARRLATELKAEKARMRNLVLLLLHENESLTEQPFDDAETTSEAITEHQNDVTNLQMGDNLTQSDEEVQAGSTTVEQVCNEQSEKTSRLDVQRPVPDVRPILVSTAVGPDEPCAFVPWKTCRVSVAVETEHPRLISVGVGRDKENDVLDSPAVSSMAPSSPSCNGKMTDWSPHAVFMDSLAPEGTAEVLRQPPQVNGAALPSPPLCSSPPWADENRNNARAVPDLDLHGSHGQPLRSPPLIGLRFQAAKQRFQSEGLPSNSQDLSQAKTQARNAISHAITRYTRVHTISSISTSSSPSSTDGEVHGSPEEAALHPPIVSRMAHSLPRSPLSPRGAPPPVPPKKPSLGMPSHRGMLDSNSNPADEESSSASMSSMEGANLESSSLHPTTTIYEVGVLLQGCFFLAVFIGQAKTTFVGVPTLLIFMTASNL</sequence>
<dbReference type="AlphaFoldDB" id="A0A8C4Q983"/>
<proteinExistence type="predicted"/>
<feature type="domain" description="Cortactin-binding protein-2 N-terminal" evidence="10">
    <location>
        <begin position="23"/>
        <end position="197"/>
    </location>
</feature>
<evidence type="ECO:0000259" key="10">
    <source>
        <dbReference type="Pfam" id="PF09727"/>
    </source>
</evidence>
<evidence type="ECO:0000256" key="6">
    <source>
        <dbReference type="ARBA" id="ARBA00023273"/>
    </source>
</evidence>
<keyword evidence="3" id="KW-0963">Cytoplasm</keyword>
<dbReference type="GO" id="GO:0042995">
    <property type="term" value="C:cell projection"/>
    <property type="evidence" value="ECO:0007669"/>
    <property type="project" value="UniProtKB-SubCell"/>
</dbReference>
<evidence type="ECO:0000256" key="7">
    <source>
        <dbReference type="SAM" id="Coils"/>
    </source>
</evidence>
<evidence type="ECO:0000313" key="11">
    <source>
        <dbReference type="Ensembl" id="ENSEBUP00000011914.1"/>
    </source>
</evidence>
<dbReference type="InterPro" id="IPR050719">
    <property type="entry name" value="Cortactin-Actin_Reg"/>
</dbReference>
<keyword evidence="4" id="KW-0597">Phosphoprotein</keyword>
<feature type="region of interest" description="Disordered" evidence="8">
    <location>
        <begin position="491"/>
        <end position="549"/>
    </location>
</feature>
<evidence type="ECO:0000256" key="2">
    <source>
        <dbReference type="ARBA" id="ARBA00004496"/>
    </source>
</evidence>
<keyword evidence="6" id="KW-0966">Cell projection</keyword>
<dbReference type="Proteomes" id="UP000694388">
    <property type="component" value="Unplaced"/>
</dbReference>
<feature type="region of interest" description="Disordered" evidence="8">
    <location>
        <begin position="420"/>
        <end position="441"/>
    </location>
</feature>
<accession>A0A8C4Q983</accession>
<feature type="compositionally biased region" description="Low complexity" evidence="8">
    <location>
        <begin position="493"/>
        <end position="502"/>
    </location>
</feature>